<keyword evidence="1" id="KW-0472">Membrane</keyword>
<keyword evidence="1" id="KW-0812">Transmembrane</keyword>
<dbReference type="KEGG" id="fuv:JR347_00625"/>
<feature type="transmembrane region" description="Helical" evidence="1">
    <location>
        <begin position="120"/>
        <end position="140"/>
    </location>
</feature>
<gene>
    <name evidence="2" type="ORF">JR347_00625</name>
</gene>
<protein>
    <submittedName>
        <fullName evidence="2">DUF2214 family protein</fullName>
    </submittedName>
</protein>
<evidence type="ECO:0000256" key="1">
    <source>
        <dbReference type="SAM" id="Phobius"/>
    </source>
</evidence>
<name>A0A974WK42_9BACT</name>
<dbReference type="InterPro" id="IPR018706">
    <property type="entry name" value="DUF2214_membrane"/>
</dbReference>
<feature type="transmembrane region" description="Helical" evidence="1">
    <location>
        <begin position="78"/>
        <end position="100"/>
    </location>
</feature>
<feature type="transmembrane region" description="Helical" evidence="1">
    <location>
        <begin position="45"/>
        <end position="66"/>
    </location>
</feature>
<dbReference type="AlphaFoldDB" id="A0A974WK42"/>
<accession>A0A974WK42</accession>
<keyword evidence="1" id="KW-1133">Transmembrane helix</keyword>
<dbReference type="RefSeq" id="WP_205722134.1">
    <property type="nucleotide sequence ID" value="NZ_CP070608.1"/>
</dbReference>
<sequence>MNELIIVRYIHFISFMVVFAMVFAESRLVHENMTRAELRRVFKIDGIYGLFALIVVGAGLYLWFGIGKPAEYYSNNPIFWTKVILFLVVGTLSIWPTMFFFKERKGHSDEPVIVPRRLRFIIRVELTLLVIIPLLAALMAQGVGL</sequence>
<dbReference type="EMBL" id="CP070608">
    <property type="protein sequence ID" value="QSE97625.1"/>
    <property type="molecule type" value="Genomic_DNA"/>
</dbReference>
<reference evidence="2" key="1">
    <citation type="submission" date="2021-02" db="EMBL/GenBank/DDBJ databases">
        <title>Fulvivirga sp. S481 isolated from sea water.</title>
        <authorList>
            <person name="Bae S.S."/>
            <person name="Baek K."/>
        </authorList>
    </citation>
    <scope>NUCLEOTIDE SEQUENCE</scope>
    <source>
        <strain evidence="2">S481</strain>
    </source>
</reference>
<organism evidence="2 3">
    <name type="scientific">Fulvivirga lutea</name>
    <dbReference type="NCBI Taxonomy" id="2810512"/>
    <lineage>
        <taxon>Bacteria</taxon>
        <taxon>Pseudomonadati</taxon>
        <taxon>Bacteroidota</taxon>
        <taxon>Cytophagia</taxon>
        <taxon>Cytophagales</taxon>
        <taxon>Fulvivirgaceae</taxon>
        <taxon>Fulvivirga</taxon>
    </lineage>
</organism>
<feature type="transmembrane region" description="Helical" evidence="1">
    <location>
        <begin position="6"/>
        <end position="24"/>
    </location>
</feature>
<dbReference type="Proteomes" id="UP000662783">
    <property type="component" value="Chromosome"/>
</dbReference>
<evidence type="ECO:0000313" key="3">
    <source>
        <dbReference type="Proteomes" id="UP000662783"/>
    </source>
</evidence>
<keyword evidence="3" id="KW-1185">Reference proteome</keyword>
<evidence type="ECO:0000313" key="2">
    <source>
        <dbReference type="EMBL" id="QSE97625.1"/>
    </source>
</evidence>
<proteinExistence type="predicted"/>
<dbReference type="Pfam" id="PF09980">
    <property type="entry name" value="DUF2214"/>
    <property type="match status" value="1"/>
</dbReference>